<evidence type="ECO:0008006" key="4">
    <source>
        <dbReference type="Google" id="ProtNLM"/>
    </source>
</evidence>
<sequence length="225" mass="25535">MLVITEEIGEILKGCVDRIMVEMIIGVTIRIAVKEISGSRAGIGFKTMIADLTIFGYQFRYRGQNDDFSRGDQRNRGSSENFSRGDRKQMGRLNVLKVSDVKGDQTESINESPIKLSAICMSPVEFPHVPILLDETFTKALWDTGAEKLFISEETYQKYIFYKQVNKSSTQVFTAQGAKCRNTGVLELNIRIREFEKPCLFHVLADLEYPCILGIDFISVDKRLL</sequence>
<name>A0A8X6VV89_TRICX</name>
<dbReference type="EMBL" id="BMAU01021362">
    <property type="protein sequence ID" value="GFY23152.1"/>
    <property type="molecule type" value="Genomic_DNA"/>
</dbReference>
<protein>
    <recommendedName>
        <fullName evidence="4">Retropepsins domain-containing protein</fullName>
    </recommendedName>
</protein>
<dbReference type="CDD" id="cd00303">
    <property type="entry name" value="retropepsin_like"/>
    <property type="match status" value="1"/>
</dbReference>
<dbReference type="InterPro" id="IPR021109">
    <property type="entry name" value="Peptidase_aspartic_dom_sf"/>
</dbReference>
<dbReference type="AlphaFoldDB" id="A0A8X6VV89"/>
<evidence type="ECO:0000256" key="1">
    <source>
        <dbReference type="SAM" id="MobiDB-lite"/>
    </source>
</evidence>
<feature type="region of interest" description="Disordered" evidence="1">
    <location>
        <begin position="66"/>
        <end position="85"/>
    </location>
</feature>
<reference evidence="2" key="1">
    <citation type="submission" date="2020-08" db="EMBL/GenBank/DDBJ databases">
        <title>Multicomponent nature underlies the extraordinary mechanical properties of spider dragline silk.</title>
        <authorList>
            <person name="Kono N."/>
            <person name="Nakamura H."/>
            <person name="Mori M."/>
            <person name="Yoshida Y."/>
            <person name="Ohtoshi R."/>
            <person name="Malay A.D."/>
            <person name="Moran D.A.P."/>
            <person name="Tomita M."/>
            <person name="Numata K."/>
            <person name="Arakawa K."/>
        </authorList>
    </citation>
    <scope>NUCLEOTIDE SEQUENCE</scope>
</reference>
<keyword evidence="3" id="KW-1185">Reference proteome</keyword>
<proteinExistence type="predicted"/>
<dbReference type="SUPFAM" id="SSF50630">
    <property type="entry name" value="Acid proteases"/>
    <property type="match status" value="1"/>
</dbReference>
<evidence type="ECO:0000313" key="2">
    <source>
        <dbReference type="EMBL" id="GFY23152.1"/>
    </source>
</evidence>
<dbReference type="Proteomes" id="UP000887159">
    <property type="component" value="Unassembled WGS sequence"/>
</dbReference>
<dbReference type="Gene3D" id="2.40.70.10">
    <property type="entry name" value="Acid Proteases"/>
    <property type="match status" value="1"/>
</dbReference>
<accession>A0A8X6VV89</accession>
<evidence type="ECO:0000313" key="3">
    <source>
        <dbReference type="Proteomes" id="UP000887159"/>
    </source>
</evidence>
<comment type="caution">
    <text evidence="2">The sequence shown here is derived from an EMBL/GenBank/DDBJ whole genome shotgun (WGS) entry which is preliminary data.</text>
</comment>
<gene>
    <name evidence="2" type="primary">NCL1_45524</name>
    <name evidence="2" type="ORF">TNCV_3763921</name>
</gene>
<organism evidence="2 3">
    <name type="scientific">Trichonephila clavipes</name>
    <name type="common">Golden silk orbweaver</name>
    <name type="synonym">Nephila clavipes</name>
    <dbReference type="NCBI Taxonomy" id="2585209"/>
    <lineage>
        <taxon>Eukaryota</taxon>
        <taxon>Metazoa</taxon>
        <taxon>Ecdysozoa</taxon>
        <taxon>Arthropoda</taxon>
        <taxon>Chelicerata</taxon>
        <taxon>Arachnida</taxon>
        <taxon>Araneae</taxon>
        <taxon>Araneomorphae</taxon>
        <taxon>Entelegynae</taxon>
        <taxon>Araneoidea</taxon>
        <taxon>Nephilidae</taxon>
        <taxon>Trichonephila</taxon>
    </lineage>
</organism>